<dbReference type="Proteomes" id="UP000014680">
    <property type="component" value="Unassembled WGS sequence"/>
</dbReference>
<dbReference type="OrthoDB" id="342024at2759"/>
<protein>
    <submittedName>
        <fullName evidence="5">Eukaryotic peptide chain release factor GTP-binding subunit, putative</fullName>
        <ecNumber evidence="5">2.7.7.4</ecNumber>
    </submittedName>
</protein>
<dbReference type="PANTHER" id="PTHR23115">
    <property type="entry name" value="TRANSLATION FACTOR"/>
    <property type="match status" value="1"/>
</dbReference>
<dbReference type="InterPro" id="IPR027417">
    <property type="entry name" value="P-loop_NTPase"/>
</dbReference>
<keyword evidence="5" id="KW-0808">Transferase</keyword>
<dbReference type="InterPro" id="IPR050100">
    <property type="entry name" value="TRAFAC_GTPase_members"/>
</dbReference>
<dbReference type="Pfam" id="PF00009">
    <property type="entry name" value="GTP_EFTU"/>
    <property type="match status" value="1"/>
</dbReference>
<evidence type="ECO:0000256" key="3">
    <source>
        <dbReference type="SAM" id="MobiDB-lite"/>
    </source>
</evidence>
<accession>A0A0A1UDJ8</accession>
<dbReference type="AlphaFoldDB" id="A0A0A1UDJ8"/>
<dbReference type="CDD" id="cd01883">
    <property type="entry name" value="EF1_alpha"/>
    <property type="match status" value="1"/>
</dbReference>
<dbReference type="GO" id="GO:0004781">
    <property type="term" value="F:sulfate adenylyltransferase (ATP) activity"/>
    <property type="evidence" value="ECO:0007669"/>
    <property type="project" value="UniProtKB-EC"/>
</dbReference>
<organism evidence="5 6">
    <name type="scientific">Entamoeba invadens IP1</name>
    <dbReference type="NCBI Taxonomy" id="370355"/>
    <lineage>
        <taxon>Eukaryota</taxon>
        <taxon>Amoebozoa</taxon>
        <taxon>Evosea</taxon>
        <taxon>Archamoebae</taxon>
        <taxon>Mastigamoebida</taxon>
        <taxon>Entamoebidae</taxon>
        <taxon>Entamoeba</taxon>
    </lineage>
</organism>
<feature type="region of interest" description="Disordered" evidence="3">
    <location>
        <begin position="15"/>
        <end position="45"/>
    </location>
</feature>
<dbReference type="InterPro" id="IPR031157">
    <property type="entry name" value="G_TR_CS"/>
</dbReference>
<reference evidence="5 6" key="1">
    <citation type="submission" date="2012-10" db="EMBL/GenBank/DDBJ databases">
        <authorList>
            <person name="Zafar N."/>
            <person name="Inman J."/>
            <person name="Hall N."/>
            <person name="Lorenzi H."/>
            <person name="Caler E."/>
        </authorList>
    </citation>
    <scope>NUCLEOTIDE SEQUENCE [LARGE SCALE GENOMIC DNA]</scope>
    <source>
        <strain evidence="5 6">IP1</strain>
    </source>
</reference>
<dbReference type="OMA" id="RYLECCK"/>
<proteinExistence type="predicted"/>
<dbReference type="KEGG" id="eiv:EIN_498470"/>
<name>A0A0A1UDJ8_ENTIV</name>
<evidence type="ECO:0000259" key="4">
    <source>
        <dbReference type="PROSITE" id="PS51722"/>
    </source>
</evidence>
<keyword evidence="1" id="KW-0547">Nucleotide-binding</keyword>
<evidence type="ECO:0000256" key="1">
    <source>
        <dbReference type="ARBA" id="ARBA00022741"/>
    </source>
</evidence>
<dbReference type="InterPro" id="IPR000795">
    <property type="entry name" value="T_Tr_GTP-bd_dom"/>
</dbReference>
<evidence type="ECO:0000313" key="5">
    <source>
        <dbReference type="EMBL" id="ELP94647.1"/>
    </source>
</evidence>
<dbReference type="GeneID" id="14893608"/>
<dbReference type="VEuPathDB" id="AmoebaDB:EIN_498470"/>
<dbReference type="PROSITE" id="PS51722">
    <property type="entry name" value="G_TR_2"/>
    <property type="match status" value="1"/>
</dbReference>
<feature type="domain" description="Tr-type G" evidence="4">
    <location>
        <begin position="49"/>
        <end position="275"/>
    </location>
</feature>
<feature type="compositionally biased region" description="Basic and acidic residues" evidence="3">
    <location>
        <begin position="19"/>
        <end position="37"/>
    </location>
</feature>
<dbReference type="GO" id="GO:0005525">
    <property type="term" value="F:GTP binding"/>
    <property type="evidence" value="ECO:0007669"/>
    <property type="project" value="UniProtKB-KW"/>
</dbReference>
<dbReference type="SUPFAM" id="SSF52540">
    <property type="entry name" value="P-loop containing nucleoside triphosphate hydrolases"/>
    <property type="match status" value="1"/>
</dbReference>
<keyword evidence="2" id="KW-0342">GTP-binding</keyword>
<dbReference type="EMBL" id="KB206184">
    <property type="protein sequence ID" value="ELP94647.1"/>
    <property type="molecule type" value="Genomic_DNA"/>
</dbReference>
<keyword evidence="5" id="KW-0548">Nucleotidyltransferase</keyword>
<evidence type="ECO:0000313" key="6">
    <source>
        <dbReference type="Proteomes" id="UP000014680"/>
    </source>
</evidence>
<dbReference type="EC" id="2.7.7.4" evidence="5"/>
<dbReference type="FunFam" id="3.40.50.300:FF:001202">
    <property type="entry name" value="Translation elongation factor EF-1 subunit alpha"/>
    <property type="match status" value="1"/>
</dbReference>
<evidence type="ECO:0000256" key="2">
    <source>
        <dbReference type="ARBA" id="ARBA00023134"/>
    </source>
</evidence>
<dbReference type="Gene3D" id="3.40.50.300">
    <property type="entry name" value="P-loop containing nucleotide triphosphate hydrolases"/>
    <property type="match status" value="1"/>
</dbReference>
<dbReference type="PROSITE" id="PS00301">
    <property type="entry name" value="G_TR_1"/>
    <property type="match status" value="1"/>
</dbReference>
<dbReference type="GO" id="GO:0003924">
    <property type="term" value="F:GTPase activity"/>
    <property type="evidence" value="ECO:0007669"/>
    <property type="project" value="InterPro"/>
</dbReference>
<dbReference type="PRINTS" id="PR00315">
    <property type="entry name" value="ELONGATNFCT"/>
</dbReference>
<sequence length="294" mass="32654">MSGISLNLGARSFVPKKKKPEEEKPAPIDDELKQEIEKVEEEASEGPIKESANIIFVGHVDAGKSTTSGNILFQAGTIEQRIIDKYEKEAKDNQRESWWLAYIMDQIEEEKSKGKTIDVGRALFETEKRRYTILDAPGHRSFVPNMISAAAQADIAVLIISARKGEFETGFDKGGQTKEHSQLCRTAGVKTVVMAVNKMDDKTVNWDKARYDEIIGKVKPYLKQCGFTDCYSLPISGFSGLNLMKRVDKSACPWYDGPSLVELLDSIKLVLGNPKGPIRMPIIDKSKTGKGDPL</sequence>
<gene>
    <name evidence="5" type="ORF">EIN_498470</name>
</gene>
<keyword evidence="6" id="KW-1185">Reference proteome</keyword>
<dbReference type="RefSeq" id="XP_004261418.1">
    <property type="nucleotide sequence ID" value="XM_004261370.1"/>
</dbReference>